<proteinExistence type="predicted"/>
<dbReference type="InParanoid" id="A0A061E4H7"/>
<evidence type="ECO:0000313" key="3">
    <source>
        <dbReference type="Proteomes" id="UP000026915"/>
    </source>
</evidence>
<protein>
    <submittedName>
        <fullName evidence="2">Uncharacterized protein</fullName>
    </submittedName>
</protein>
<keyword evidence="3" id="KW-1185">Reference proteome</keyword>
<keyword evidence="1" id="KW-0812">Transmembrane</keyword>
<sequence>MFYFSLFSGNINIHTWGMKTVLIFLNVGAITFTLNCLFVCFSFLYLFKSIPFIFLNLVSRVSKLSSRVLFHILLMPYTYNG</sequence>
<dbReference type="AlphaFoldDB" id="A0A061E4H7"/>
<dbReference type="HOGENOM" id="CLU_2578667_0_0_1"/>
<organism evidence="2 3">
    <name type="scientific">Theobroma cacao</name>
    <name type="common">Cacao</name>
    <name type="synonym">Cocoa</name>
    <dbReference type="NCBI Taxonomy" id="3641"/>
    <lineage>
        <taxon>Eukaryota</taxon>
        <taxon>Viridiplantae</taxon>
        <taxon>Streptophyta</taxon>
        <taxon>Embryophyta</taxon>
        <taxon>Tracheophyta</taxon>
        <taxon>Spermatophyta</taxon>
        <taxon>Magnoliopsida</taxon>
        <taxon>eudicotyledons</taxon>
        <taxon>Gunneridae</taxon>
        <taxon>Pentapetalae</taxon>
        <taxon>rosids</taxon>
        <taxon>malvids</taxon>
        <taxon>Malvales</taxon>
        <taxon>Malvaceae</taxon>
        <taxon>Byttnerioideae</taxon>
        <taxon>Theobroma</taxon>
    </lineage>
</organism>
<gene>
    <name evidence="2" type="ORF">TCM_008956</name>
</gene>
<evidence type="ECO:0000313" key="2">
    <source>
        <dbReference type="EMBL" id="EOX99934.1"/>
    </source>
</evidence>
<accession>A0A061E4H7</accession>
<name>A0A061E4H7_THECC</name>
<dbReference type="EMBL" id="CM001880">
    <property type="protein sequence ID" value="EOX99934.1"/>
    <property type="molecule type" value="Genomic_DNA"/>
</dbReference>
<feature type="transmembrane region" description="Helical" evidence="1">
    <location>
        <begin position="20"/>
        <end position="47"/>
    </location>
</feature>
<dbReference type="Proteomes" id="UP000026915">
    <property type="component" value="Chromosome 2"/>
</dbReference>
<keyword evidence="1" id="KW-0472">Membrane</keyword>
<keyword evidence="1" id="KW-1133">Transmembrane helix</keyword>
<evidence type="ECO:0000256" key="1">
    <source>
        <dbReference type="SAM" id="Phobius"/>
    </source>
</evidence>
<reference evidence="2 3" key="1">
    <citation type="journal article" date="2013" name="Genome Biol.">
        <title>The genome sequence of the most widely cultivated cacao type and its use to identify candidate genes regulating pod color.</title>
        <authorList>
            <person name="Motamayor J.C."/>
            <person name="Mockaitis K."/>
            <person name="Schmutz J."/>
            <person name="Haiminen N."/>
            <person name="Iii D.L."/>
            <person name="Cornejo O."/>
            <person name="Findley S.D."/>
            <person name="Zheng P."/>
            <person name="Utro F."/>
            <person name="Royaert S."/>
            <person name="Saski C."/>
            <person name="Jenkins J."/>
            <person name="Podicheti R."/>
            <person name="Zhao M."/>
            <person name="Scheffler B.E."/>
            <person name="Stack J.C."/>
            <person name="Feltus F.A."/>
            <person name="Mustiga G.M."/>
            <person name="Amores F."/>
            <person name="Phillips W."/>
            <person name="Marelli J.P."/>
            <person name="May G.D."/>
            <person name="Shapiro H."/>
            <person name="Ma J."/>
            <person name="Bustamante C.D."/>
            <person name="Schnell R.J."/>
            <person name="Main D."/>
            <person name="Gilbert D."/>
            <person name="Parida L."/>
            <person name="Kuhn D.N."/>
        </authorList>
    </citation>
    <scope>NUCLEOTIDE SEQUENCE [LARGE SCALE GENOMIC DNA]</scope>
    <source>
        <strain evidence="3">cv. Matina 1-6</strain>
    </source>
</reference>
<dbReference type="Gramene" id="EOX99934">
    <property type="protein sequence ID" value="EOX99934"/>
    <property type="gene ID" value="TCM_008956"/>
</dbReference>